<dbReference type="AlphaFoldDB" id="A0A8C6L2C1"/>
<reference evidence="4" key="1">
    <citation type="submission" date="2014-08" db="EMBL/GenBank/DDBJ databases">
        <authorList>
            <person name="Senf B."/>
            <person name="Petzold A."/>
            <person name="Downie B.R."/>
            <person name="Koch P."/>
            <person name="Platzer M."/>
        </authorList>
    </citation>
    <scope>NUCLEOTIDE SEQUENCE [LARGE SCALE GENOMIC DNA]</scope>
    <source>
        <strain evidence="4">GRZ</strain>
    </source>
</reference>
<dbReference type="Gene3D" id="1.20.5.340">
    <property type="match status" value="1"/>
</dbReference>
<proteinExistence type="predicted"/>
<feature type="region of interest" description="Disordered" evidence="2">
    <location>
        <begin position="295"/>
        <end position="316"/>
    </location>
</feature>
<keyword evidence="5" id="KW-1185">Reference proteome</keyword>
<dbReference type="GeneTree" id="ENSGT00940000160789"/>
<organism evidence="4 5">
    <name type="scientific">Nothobranchius furzeri</name>
    <name type="common">Turquoise killifish</name>
    <dbReference type="NCBI Taxonomy" id="105023"/>
    <lineage>
        <taxon>Eukaryota</taxon>
        <taxon>Metazoa</taxon>
        <taxon>Chordata</taxon>
        <taxon>Craniata</taxon>
        <taxon>Vertebrata</taxon>
        <taxon>Euteleostomi</taxon>
        <taxon>Actinopterygii</taxon>
        <taxon>Neopterygii</taxon>
        <taxon>Teleostei</taxon>
        <taxon>Neoteleostei</taxon>
        <taxon>Acanthomorphata</taxon>
        <taxon>Ovalentaria</taxon>
        <taxon>Atherinomorphae</taxon>
        <taxon>Cyprinodontiformes</taxon>
        <taxon>Nothobranchiidae</taxon>
        <taxon>Nothobranchius</taxon>
    </lineage>
</organism>
<dbReference type="InterPro" id="IPR004244">
    <property type="entry name" value="Transposase_22"/>
</dbReference>
<accession>A0A8C6L2C1</accession>
<evidence type="ECO:0000313" key="4">
    <source>
        <dbReference type="Ensembl" id="ENSNFUP00015012549.1"/>
    </source>
</evidence>
<evidence type="ECO:0000256" key="2">
    <source>
        <dbReference type="SAM" id="MobiDB-lite"/>
    </source>
</evidence>
<sequence>MSSSTRQKVLNKQANTKDMEDKQQKLGNPSEASTQPTSCTIMSENKLLEEIKQMRDENKEGHSLTKSSLDRLEQAVADIRSQIGEQEERLTGLEERVASLEERETRHERELNHLLRRETELTNTCEDLQNRLRRNNMRIFQVPEESEGGNLIDFTKDLLNKVLTLPSDLDIRIERAHRALQVRPRDHLATPRSIVVRFLDAAVKDLILKQAWSQRQVLFQGKRIFFDQDYSPELQKKRARVRAVIKQLRQKGIGAKCLYPARLKLKLDSGEKIYTTLTSAAEMLSSLGVQIYEGEEEHTEKEPTTDWTTRSKKKKEGKIKSLDLEFITQEDKNTERGIEIA</sequence>
<feature type="compositionally biased region" description="Basic and acidic residues" evidence="2">
    <location>
        <begin position="15"/>
        <end position="24"/>
    </location>
</feature>
<dbReference type="Gene3D" id="3.30.70.1820">
    <property type="entry name" value="L1 transposable element, RRM domain"/>
    <property type="match status" value="1"/>
</dbReference>
<feature type="compositionally biased region" description="Polar residues" evidence="2">
    <location>
        <begin position="25"/>
        <end position="39"/>
    </location>
</feature>
<dbReference type="Proteomes" id="UP000694548">
    <property type="component" value="Chromosome sgr16"/>
</dbReference>
<evidence type="ECO:0000259" key="3">
    <source>
        <dbReference type="Pfam" id="PF02994"/>
    </source>
</evidence>
<feature type="compositionally biased region" description="Polar residues" evidence="2">
    <location>
        <begin position="1"/>
        <end position="14"/>
    </location>
</feature>
<feature type="region of interest" description="Disordered" evidence="2">
    <location>
        <begin position="1"/>
        <end position="39"/>
    </location>
</feature>
<feature type="coiled-coil region" evidence="1">
    <location>
        <begin position="69"/>
        <end position="131"/>
    </location>
</feature>
<keyword evidence="1" id="KW-0175">Coiled coil</keyword>
<name>A0A8C6L2C1_NOTFU</name>
<dbReference type="InterPro" id="IPR043636">
    <property type="entry name" value="L1_RRM_dom"/>
</dbReference>
<reference evidence="4" key="2">
    <citation type="submission" date="2025-08" db="UniProtKB">
        <authorList>
            <consortium name="Ensembl"/>
        </authorList>
    </citation>
    <scope>IDENTIFICATION</scope>
</reference>
<evidence type="ECO:0000256" key="1">
    <source>
        <dbReference type="SAM" id="Coils"/>
    </source>
</evidence>
<feature type="domain" description="L1 transposable element RRM" evidence="3">
    <location>
        <begin position="134"/>
        <end position="226"/>
    </location>
</feature>
<protein>
    <recommendedName>
        <fullName evidence="3">L1 transposable element RRM domain-containing protein</fullName>
    </recommendedName>
</protein>
<dbReference type="Pfam" id="PF02994">
    <property type="entry name" value="Transposase_22"/>
    <property type="match status" value="1"/>
</dbReference>
<dbReference type="PANTHER" id="PTHR11505">
    <property type="entry name" value="L1 TRANSPOSABLE ELEMENT-RELATED"/>
    <property type="match status" value="1"/>
</dbReference>
<evidence type="ECO:0000313" key="5">
    <source>
        <dbReference type="Proteomes" id="UP000694548"/>
    </source>
</evidence>
<reference evidence="4" key="3">
    <citation type="submission" date="2025-09" db="UniProtKB">
        <authorList>
            <consortium name="Ensembl"/>
        </authorList>
    </citation>
    <scope>IDENTIFICATION</scope>
</reference>
<dbReference type="Ensembl" id="ENSNFUT00015013177.1">
    <property type="protein sequence ID" value="ENSNFUP00015012549.1"/>
    <property type="gene ID" value="ENSNFUG00015006170.1"/>
</dbReference>